<dbReference type="EMBL" id="JABAIL010000005">
    <property type="protein sequence ID" value="NLR93136.1"/>
    <property type="molecule type" value="Genomic_DNA"/>
</dbReference>
<dbReference type="InterPro" id="IPR008969">
    <property type="entry name" value="CarboxyPept-like_regulatory"/>
</dbReference>
<dbReference type="Gene3D" id="2.60.40.1120">
    <property type="entry name" value="Carboxypeptidase-like, regulatory domain"/>
    <property type="match status" value="1"/>
</dbReference>
<dbReference type="InterPro" id="IPR011659">
    <property type="entry name" value="WD40"/>
</dbReference>
<evidence type="ECO:0000313" key="2">
    <source>
        <dbReference type="EMBL" id="NLR93136.1"/>
    </source>
</evidence>
<dbReference type="Gene3D" id="2.120.10.30">
    <property type="entry name" value="TolB, C-terminal domain"/>
    <property type="match status" value="1"/>
</dbReference>
<dbReference type="Pfam" id="PF13715">
    <property type="entry name" value="CarbopepD_reg_2"/>
    <property type="match status" value="1"/>
</dbReference>
<dbReference type="InterPro" id="IPR011042">
    <property type="entry name" value="6-blade_b-propeller_TolB-like"/>
</dbReference>
<dbReference type="SUPFAM" id="SSF82171">
    <property type="entry name" value="DPP6 N-terminal domain-like"/>
    <property type="match status" value="1"/>
</dbReference>
<evidence type="ECO:0000313" key="3">
    <source>
        <dbReference type="Proteomes" id="UP000585050"/>
    </source>
</evidence>
<reference evidence="2 3" key="1">
    <citation type="submission" date="2020-04" db="EMBL/GenBank/DDBJ databases">
        <title>Flammeovirga sp. SR4, a novel species isolated from seawater.</title>
        <authorList>
            <person name="Wang X."/>
        </authorList>
    </citation>
    <scope>NUCLEOTIDE SEQUENCE [LARGE SCALE GENOMIC DNA]</scope>
    <source>
        <strain evidence="2 3">SR4</strain>
    </source>
</reference>
<feature type="signal peptide" evidence="1">
    <location>
        <begin position="1"/>
        <end position="25"/>
    </location>
</feature>
<protein>
    <recommendedName>
        <fullName evidence="4">WD40-like Beta Propeller Repeat</fullName>
    </recommendedName>
</protein>
<evidence type="ECO:0008006" key="4">
    <source>
        <dbReference type="Google" id="ProtNLM"/>
    </source>
</evidence>
<feature type="chain" id="PRO_5031166854" description="WD40-like Beta Propeller Repeat" evidence="1">
    <location>
        <begin position="26"/>
        <end position="819"/>
    </location>
</feature>
<keyword evidence="1" id="KW-0732">Signal</keyword>
<organism evidence="2 3">
    <name type="scientific">Flammeovirga agarivorans</name>
    <dbReference type="NCBI Taxonomy" id="2726742"/>
    <lineage>
        <taxon>Bacteria</taxon>
        <taxon>Pseudomonadati</taxon>
        <taxon>Bacteroidota</taxon>
        <taxon>Cytophagia</taxon>
        <taxon>Cytophagales</taxon>
        <taxon>Flammeovirgaceae</taxon>
        <taxon>Flammeovirga</taxon>
    </lineage>
</organism>
<dbReference type="AlphaFoldDB" id="A0A7X8XXD7"/>
<dbReference type="Proteomes" id="UP000585050">
    <property type="component" value="Unassembled WGS sequence"/>
</dbReference>
<evidence type="ECO:0000256" key="1">
    <source>
        <dbReference type="SAM" id="SignalP"/>
    </source>
</evidence>
<accession>A0A7X8XXD7</accession>
<dbReference type="SUPFAM" id="SSF49464">
    <property type="entry name" value="Carboxypeptidase regulatory domain-like"/>
    <property type="match status" value="1"/>
</dbReference>
<dbReference type="RefSeq" id="WP_168883841.1">
    <property type="nucleotide sequence ID" value="NZ_JABAIL010000005.1"/>
</dbReference>
<comment type="caution">
    <text evidence="2">The sequence shown here is derived from an EMBL/GenBank/DDBJ whole genome shotgun (WGS) entry which is preliminary data.</text>
</comment>
<proteinExistence type="predicted"/>
<dbReference type="Pfam" id="PF07676">
    <property type="entry name" value="PD40"/>
    <property type="match status" value="2"/>
</dbReference>
<gene>
    <name evidence="2" type="ORF">HGP29_18125</name>
</gene>
<keyword evidence="3" id="KW-1185">Reference proteome</keyword>
<sequence length="819" mass="93290">MTSKFFNLKLLFYFFSFFSITSVYSQITQKDNIAPSTDKHWALTVYGGWSNYYGDLTKSRSPFATNFQLIGGNIGGAFEKRLSHRIVVRGEFGWSRISGDDNQTAEAGSFEYDRNLHFRNDLFQLSALGQIDILPHLGHYSQRRLVTPYVLTGVTVLFSNPRGKTTENNGSTWVDLQPLGTEGQGTSTTKPKYNKTVMALPLGLGVNFKVTDRLDIGVEWVTRFTATDYLDDISKSYVGDVFFGGNQLAAAMADRSQESIAVLTGEQRQVPEYKFGPGDKRGSNNVNDGYNNVSVRVRYILSKNKAPKDLSWLHKSNEHYTPISLHANKVHQSSTRENSRFAKYQDRYSIQNLAINTEGSERSPNFYYGGLIYSTDRNDRKHFNKKSRKSYYNFYFAPLHDLYRNEQTRPIAIDTVDLKGFHHHSAFQINDHQIIATMYSADLPNQEVAQHKLYMMDILGENIWKEEKELPFNNEHYSISEPTFSQDGNTMYFVSDMEDSYGGTDIYVSYKFKGQWTYPINLGETVNTPGDEVSPFLHPDGTLYFASDGHDGMGGLDIYESISKDETIIAVANLGSPINSEYDDYGLILNNVKRVGYFTSNRIGGKGGNDIYQLNVNEINVSRMLTDEHENLFLVEEMKLKGKVISKDTRAPLPRILVSLKNKETNALITKRTDSNGQFEFDISNESNYEIFPSAFGYKRMKATQISTVGMFGIGELEQTLLIESLAKKVKLYGKVTDKKTGDILKNIELVFISPDENENIYVKSDNEGNYSMEIDKDKKYFFFVEEDGFVQKNYAIPDLSKFRTVKTMKYNIRLEPKE</sequence>
<name>A0A7X8XXD7_9BACT</name>